<comment type="caution">
    <text evidence="1">The sequence shown here is derived from an EMBL/GenBank/DDBJ whole genome shotgun (WGS) entry which is preliminary data.</text>
</comment>
<dbReference type="EMBL" id="ARYM01000031">
    <property type="protein sequence ID" value="KCZ96890.1"/>
    <property type="molecule type" value="Genomic_DNA"/>
</dbReference>
<evidence type="ECO:0000313" key="1">
    <source>
        <dbReference type="EMBL" id="KCZ96890.1"/>
    </source>
</evidence>
<organism evidence="1 2">
    <name type="scientific">Hyphomonas polymorpha PS728</name>
    <dbReference type="NCBI Taxonomy" id="1280954"/>
    <lineage>
        <taxon>Bacteria</taxon>
        <taxon>Pseudomonadati</taxon>
        <taxon>Pseudomonadota</taxon>
        <taxon>Alphaproteobacteria</taxon>
        <taxon>Hyphomonadales</taxon>
        <taxon>Hyphomonadaceae</taxon>
        <taxon>Hyphomonas</taxon>
    </lineage>
</organism>
<dbReference type="RefSeq" id="WP_206742186.1">
    <property type="nucleotide sequence ID" value="NZ_ARYM01000031.1"/>
</dbReference>
<name>A0A062VEI3_9PROT</name>
<dbReference type="AlphaFoldDB" id="A0A062VEI3"/>
<accession>A0A062VEI3</accession>
<keyword evidence="2" id="KW-1185">Reference proteome</keyword>
<sequence length="73" mass="8745">PMSQVAHFRQIACNYYRMRERSGDRLNSATEMLYFRPKELAIDTRFEALHFQTQGGRTRVVRFVRASVREYQT</sequence>
<protein>
    <submittedName>
        <fullName evidence="1">Uncharacterized protein</fullName>
    </submittedName>
</protein>
<gene>
    <name evidence="1" type="ORF">HPO_17866</name>
</gene>
<evidence type="ECO:0000313" key="2">
    <source>
        <dbReference type="Proteomes" id="UP000027100"/>
    </source>
</evidence>
<feature type="non-terminal residue" evidence="1">
    <location>
        <position position="1"/>
    </location>
</feature>
<reference evidence="1 2" key="1">
    <citation type="journal article" date="2014" name="Antonie Van Leeuwenhoek">
        <title>Hyphomonas beringensis sp. nov. and Hyphomonas chukchiensis sp. nov., isolated from surface seawater of the Bering Sea and Chukchi Sea.</title>
        <authorList>
            <person name="Li C."/>
            <person name="Lai Q."/>
            <person name="Li G."/>
            <person name="Dong C."/>
            <person name="Wang J."/>
            <person name="Liao Y."/>
            <person name="Shao Z."/>
        </authorList>
    </citation>
    <scope>NUCLEOTIDE SEQUENCE [LARGE SCALE GENOMIC DNA]</scope>
    <source>
        <strain evidence="1 2">PS728</strain>
    </source>
</reference>
<dbReference type="Proteomes" id="UP000027100">
    <property type="component" value="Unassembled WGS sequence"/>
</dbReference>
<proteinExistence type="predicted"/>